<proteinExistence type="predicted"/>
<dbReference type="GO" id="GO:0051539">
    <property type="term" value="F:4 iron, 4 sulfur cluster binding"/>
    <property type="evidence" value="ECO:0007669"/>
    <property type="project" value="UniProtKB-KW"/>
</dbReference>
<evidence type="ECO:0000259" key="6">
    <source>
        <dbReference type="Pfam" id="PF02754"/>
    </source>
</evidence>
<organism evidence="7 8">
    <name type="scientific">Methanobrevibacter gottschalkii</name>
    <dbReference type="NCBI Taxonomy" id="190974"/>
    <lineage>
        <taxon>Archaea</taxon>
        <taxon>Methanobacteriati</taxon>
        <taxon>Methanobacteriota</taxon>
        <taxon>Methanomada group</taxon>
        <taxon>Methanobacteria</taxon>
        <taxon>Methanobacteriales</taxon>
        <taxon>Methanobacteriaceae</taxon>
        <taxon>Methanobrevibacter</taxon>
    </lineage>
</organism>
<feature type="domain" description="Cysteine-rich" evidence="6">
    <location>
        <begin position="2"/>
        <end position="80"/>
    </location>
</feature>
<name>A0A1H7L8T7_9EURY</name>
<evidence type="ECO:0000256" key="4">
    <source>
        <dbReference type="ARBA" id="ARBA00023004"/>
    </source>
</evidence>
<sequence>MLYFRGCTAREKLNNIQSATEKLLKLADVDYHILDDEKCCGSVLLRTGFLKEAEDQIKKNTEILKGETIITSCAGCYKTLTEDYDGLDVIHISQLLDELIKEGKLKLSKMDLDVTFHDSCHLGRHCAVFEEPRDVITSVADIVEMKNIRENSLCCGAGGGVKSAYPEIADQMAKSRIEQAKETGCKTLVTSCPFCKLNLENGDLEVLDLTEFLVKYGGLNERQ</sequence>
<evidence type="ECO:0000313" key="8">
    <source>
        <dbReference type="Proteomes" id="UP000199506"/>
    </source>
</evidence>
<dbReference type="InterPro" id="IPR004017">
    <property type="entry name" value="Cys_rich_dom"/>
</dbReference>
<dbReference type="GO" id="GO:0046872">
    <property type="term" value="F:metal ion binding"/>
    <property type="evidence" value="ECO:0007669"/>
    <property type="project" value="UniProtKB-KW"/>
</dbReference>
<keyword evidence="5" id="KW-0411">Iron-sulfur</keyword>
<keyword evidence="2" id="KW-0479">Metal-binding</keyword>
<dbReference type="AlphaFoldDB" id="A0A1H7L8T7"/>
<dbReference type="Proteomes" id="UP000199506">
    <property type="component" value="Unassembled WGS sequence"/>
</dbReference>
<protein>
    <submittedName>
        <fullName evidence="7">Cysteine-rich domain-containing protein</fullName>
    </submittedName>
</protein>
<dbReference type="PANTHER" id="PTHR43255:SF1">
    <property type="entry name" value="IRON-SULFUR-BINDING OXIDOREDUCTASE FADF-RELATED"/>
    <property type="match status" value="1"/>
</dbReference>
<dbReference type="OrthoDB" id="42878at2157"/>
<evidence type="ECO:0000256" key="2">
    <source>
        <dbReference type="ARBA" id="ARBA00022723"/>
    </source>
</evidence>
<dbReference type="InterPro" id="IPR051460">
    <property type="entry name" value="HdrC_iron-sulfur_subunit"/>
</dbReference>
<dbReference type="RefSeq" id="WP_069575162.1">
    <property type="nucleotide sequence ID" value="NZ_FOAK01000007.1"/>
</dbReference>
<dbReference type="Pfam" id="PF02754">
    <property type="entry name" value="CCG"/>
    <property type="match status" value="2"/>
</dbReference>
<evidence type="ECO:0000256" key="1">
    <source>
        <dbReference type="ARBA" id="ARBA00022485"/>
    </source>
</evidence>
<dbReference type="GO" id="GO:0005886">
    <property type="term" value="C:plasma membrane"/>
    <property type="evidence" value="ECO:0007669"/>
    <property type="project" value="TreeGrafter"/>
</dbReference>
<evidence type="ECO:0000313" key="7">
    <source>
        <dbReference type="EMBL" id="SEK95412.1"/>
    </source>
</evidence>
<keyword evidence="4" id="KW-0408">Iron</keyword>
<dbReference type="GO" id="GO:0016491">
    <property type="term" value="F:oxidoreductase activity"/>
    <property type="evidence" value="ECO:0007669"/>
    <property type="project" value="UniProtKB-KW"/>
</dbReference>
<dbReference type="STRING" id="190974.SAMN05216439_1728"/>
<gene>
    <name evidence="7" type="ORF">SAMN05216439_1728</name>
</gene>
<dbReference type="PANTHER" id="PTHR43255">
    <property type="entry name" value="IRON-SULFUR-BINDING OXIDOREDUCTASE FADF-RELATED-RELATED"/>
    <property type="match status" value="1"/>
</dbReference>
<keyword evidence="1" id="KW-0004">4Fe-4S</keyword>
<evidence type="ECO:0000256" key="5">
    <source>
        <dbReference type="ARBA" id="ARBA00023014"/>
    </source>
</evidence>
<accession>A0A1H7L8T7</accession>
<dbReference type="EMBL" id="FOAK01000007">
    <property type="protein sequence ID" value="SEK95412.1"/>
    <property type="molecule type" value="Genomic_DNA"/>
</dbReference>
<evidence type="ECO:0000256" key="3">
    <source>
        <dbReference type="ARBA" id="ARBA00023002"/>
    </source>
</evidence>
<keyword evidence="3" id="KW-0560">Oxidoreductase</keyword>
<reference evidence="7 8" key="1">
    <citation type="submission" date="2016-10" db="EMBL/GenBank/DDBJ databases">
        <authorList>
            <person name="de Groot N.N."/>
        </authorList>
    </citation>
    <scope>NUCLEOTIDE SEQUENCE [LARGE SCALE GENOMIC DNA]</scope>
    <source>
        <strain evidence="7 8">DSM 11978</strain>
    </source>
</reference>
<feature type="domain" description="Cysteine-rich" evidence="6">
    <location>
        <begin position="114"/>
        <end position="199"/>
    </location>
</feature>